<evidence type="ECO:0000313" key="1">
    <source>
        <dbReference type="EMBL" id="MBU9719832.1"/>
    </source>
</evidence>
<reference evidence="1 2" key="1">
    <citation type="submission" date="2021-06" db="EMBL/GenBank/DDBJ databases">
        <title>Bacillus sp. RD4P76, an endophyte from a halophyte.</title>
        <authorList>
            <person name="Sun J.-Q."/>
        </authorList>
    </citation>
    <scope>NUCLEOTIDE SEQUENCE [LARGE SCALE GENOMIC DNA]</scope>
    <source>
        <strain evidence="1 2">JCM 17098</strain>
    </source>
</reference>
<organism evidence="1 2">
    <name type="scientific">Evansella alkalicola</name>
    <dbReference type="NCBI Taxonomy" id="745819"/>
    <lineage>
        <taxon>Bacteria</taxon>
        <taxon>Bacillati</taxon>
        <taxon>Bacillota</taxon>
        <taxon>Bacilli</taxon>
        <taxon>Bacillales</taxon>
        <taxon>Bacillaceae</taxon>
        <taxon>Evansella</taxon>
    </lineage>
</organism>
<dbReference type="Proteomes" id="UP000790580">
    <property type="component" value="Unassembled WGS sequence"/>
</dbReference>
<protein>
    <submittedName>
        <fullName evidence="1">Uncharacterized protein</fullName>
    </submittedName>
</protein>
<dbReference type="EMBL" id="JAHQCR010000001">
    <property type="protein sequence ID" value="MBU9719832.1"/>
    <property type="molecule type" value="Genomic_DNA"/>
</dbReference>
<comment type="caution">
    <text evidence="1">The sequence shown here is derived from an EMBL/GenBank/DDBJ whole genome shotgun (WGS) entry which is preliminary data.</text>
</comment>
<keyword evidence="2" id="KW-1185">Reference proteome</keyword>
<proteinExistence type="predicted"/>
<sequence>MGANVKLPITVDENPESSKQWFDFTDERKTYREKTGFPSNRPLKSWKGD</sequence>
<accession>A0ABS6JRB7</accession>
<name>A0ABS6JRB7_9BACI</name>
<gene>
    <name evidence="1" type="ORF">KS407_00020</name>
</gene>
<evidence type="ECO:0000313" key="2">
    <source>
        <dbReference type="Proteomes" id="UP000790580"/>
    </source>
</evidence>
<dbReference type="RefSeq" id="WP_176371311.1">
    <property type="nucleotide sequence ID" value="NZ_JAHQCR010000001.1"/>
</dbReference>